<evidence type="ECO:0000313" key="1">
    <source>
        <dbReference type="EMBL" id="EEF40215.1"/>
    </source>
</evidence>
<evidence type="ECO:0008006" key="3">
    <source>
        <dbReference type="Google" id="ProtNLM"/>
    </source>
</evidence>
<protein>
    <recommendedName>
        <fullName evidence="3">RNase H type-1 domain-containing protein</fullName>
    </recommendedName>
</protein>
<keyword evidence="2" id="KW-1185">Reference proteome</keyword>
<dbReference type="EMBL" id="EQ973889">
    <property type="protein sequence ID" value="EEF40215.1"/>
    <property type="molecule type" value="Genomic_DNA"/>
</dbReference>
<name>B9S855_RICCO</name>
<organism evidence="1 2">
    <name type="scientific">Ricinus communis</name>
    <name type="common">Castor bean</name>
    <dbReference type="NCBI Taxonomy" id="3988"/>
    <lineage>
        <taxon>Eukaryota</taxon>
        <taxon>Viridiplantae</taxon>
        <taxon>Streptophyta</taxon>
        <taxon>Embryophyta</taxon>
        <taxon>Tracheophyta</taxon>
        <taxon>Spermatophyta</taxon>
        <taxon>Magnoliopsida</taxon>
        <taxon>eudicotyledons</taxon>
        <taxon>Gunneridae</taxon>
        <taxon>Pentapetalae</taxon>
        <taxon>rosids</taxon>
        <taxon>fabids</taxon>
        <taxon>Malpighiales</taxon>
        <taxon>Euphorbiaceae</taxon>
        <taxon>Acalyphoideae</taxon>
        <taxon>Acalypheae</taxon>
        <taxon>Ricinus</taxon>
    </lineage>
</organism>
<sequence length="103" mass="11529">MLPSDPIIVILSKARHFNEASKMYNKVKGVESTRRVERLVGWNRPSVNCFIIDTDGFVKENGIITATSGIIHDYCGAWICQFMTRLGSCNSVLAELWGMLHGL</sequence>
<reference evidence="2" key="1">
    <citation type="journal article" date="2010" name="Nat. Biotechnol.">
        <title>Draft genome sequence of the oilseed species Ricinus communis.</title>
        <authorList>
            <person name="Chan A.P."/>
            <person name="Crabtree J."/>
            <person name="Zhao Q."/>
            <person name="Lorenzi H."/>
            <person name="Orvis J."/>
            <person name="Puiu D."/>
            <person name="Melake-Berhan A."/>
            <person name="Jones K.M."/>
            <person name="Redman J."/>
            <person name="Chen G."/>
            <person name="Cahoon E.B."/>
            <person name="Gedil M."/>
            <person name="Stanke M."/>
            <person name="Haas B.J."/>
            <person name="Wortman J.R."/>
            <person name="Fraser-Liggett C.M."/>
            <person name="Ravel J."/>
            <person name="Rabinowicz P.D."/>
        </authorList>
    </citation>
    <scope>NUCLEOTIDE SEQUENCE [LARGE SCALE GENOMIC DNA]</scope>
    <source>
        <strain evidence="2">cv. Hale</strain>
    </source>
</reference>
<evidence type="ECO:0000313" key="2">
    <source>
        <dbReference type="Proteomes" id="UP000008311"/>
    </source>
</evidence>
<dbReference type="eggNOG" id="KOG1075">
    <property type="taxonomic scope" value="Eukaryota"/>
</dbReference>
<dbReference type="Proteomes" id="UP000008311">
    <property type="component" value="Unassembled WGS sequence"/>
</dbReference>
<accession>B9S855</accession>
<dbReference type="InParanoid" id="B9S855"/>
<gene>
    <name evidence="1" type="ORF">RCOM_0693780</name>
</gene>
<dbReference type="AlphaFoldDB" id="B9S855"/>
<proteinExistence type="predicted"/>